<protein>
    <submittedName>
        <fullName evidence="1">Prepilin-type N-terminal cleavage/methylation domain-containing protein</fullName>
    </submittedName>
</protein>
<gene>
    <name evidence="1" type="ORF">PQU95_17585</name>
</gene>
<keyword evidence="2" id="KW-1185">Reference proteome</keyword>
<name>A0ABT5J2M0_9NEIS</name>
<proteinExistence type="predicted"/>
<dbReference type="PROSITE" id="PS00409">
    <property type="entry name" value="PROKAR_NTER_METHYL"/>
    <property type="match status" value="1"/>
</dbReference>
<dbReference type="NCBIfam" id="TIGR02532">
    <property type="entry name" value="IV_pilin_GFxxxE"/>
    <property type="match status" value="1"/>
</dbReference>
<dbReference type="EMBL" id="JAQQLF010000030">
    <property type="protein sequence ID" value="MDC7719017.1"/>
    <property type="molecule type" value="Genomic_DNA"/>
</dbReference>
<dbReference type="SUPFAM" id="SSF54523">
    <property type="entry name" value="Pili subunits"/>
    <property type="match status" value="1"/>
</dbReference>
<evidence type="ECO:0000313" key="2">
    <source>
        <dbReference type="Proteomes" id="UP001219956"/>
    </source>
</evidence>
<dbReference type="InterPro" id="IPR012902">
    <property type="entry name" value="N_methyl_site"/>
</dbReference>
<dbReference type="Pfam" id="PF07963">
    <property type="entry name" value="N_methyl"/>
    <property type="match status" value="1"/>
</dbReference>
<reference evidence="1 2" key="1">
    <citation type="submission" date="2023-01" db="EMBL/GenBank/DDBJ databases">
        <title>Novel species of the genus Vogesella isolated from rivers.</title>
        <authorList>
            <person name="Lu H."/>
        </authorList>
    </citation>
    <scope>NUCLEOTIDE SEQUENCE [LARGE SCALE GENOMIC DNA]</scope>
    <source>
        <strain evidence="1 2">DC21W</strain>
    </source>
</reference>
<dbReference type="Proteomes" id="UP001219956">
    <property type="component" value="Unassembled WGS sequence"/>
</dbReference>
<dbReference type="RefSeq" id="WP_272753214.1">
    <property type="nucleotide sequence ID" value="NZ_JAQQLF010000030.1"/>
</dbReference>
<evidence type="ECO:0000313" key="1">
    <source>
        <dbReference type="EMBL" id="MDC7719017.1"/>
    </source>
</evidence>
<sequence length="151" mass="15569">MVGRAAGFSLVETMVVLSIGLLLLLASVPLTRSWVANARISQADSQLLQAYAKTRALALRNPLASIGNTPAATLLILDNQRVQVREGSSGTLAWSVTAADGVAFFLAEDAAAAAPGCGNVLRLDNNGLPLGACRHYAVSAAGGDRLVATLR</sequence>
<organism evidence="1 2">
    <name type="scientific">Vogesella aquatica</name>
    <dbReference type="NCBI Taxonomy" id="2984206"/>
    <lineage>
        <taxon>Bacteria</taxon>
        <taxon>Pseudomonadati</taxon>
        <taxon>Pseudomonadota</taxon>
        <taxon>Betaproteobacteria</taxon>
        <taxon>Neisseriales</taxon>
        <taxon>Chromobacteriaceae</taxon>
        <taxon>Vogesella</taxon>
    </lineage>
</organism>
<dbReference type="InterPro" id="IPR045584">
    <property type="entry name" value="Pilin-like"/>
</dbReference>
<comment type="caution">
    <text evidence="1">The sequence shown here is derived from an EMBL/GenBank/DDBJ whole genome shotgun (WGS) entry which is preliminary data.</text>
</comment>
<accession>A0ABT5J2M0</accession>